<gene>
    <name evidence="1" type="ORF">F0F43_08915</name>
</gene>
<organism evidence="1">
    <name type="scientific">Campylobacter jejuni</name>
    <dbReference type="NCBI Taxonomy" id="197"/>
    <lineage>
        <taxon>Bacteria</taxon>
        <taxon>Pseudomonadati</taxon>
        <taxon>Campylobacterota</taxon>
        <taxon>Epsilonproteobacteria</taxon>
        <taxon>Campylobacterales</taxon>
        <taxon>Campylobacteraceae</taxon>
        <taxon>Campylobacter</taxon>
    </lineage>
</organism>
<reference evidence="1" key="1">
    <citation type="submission" date="2019-08" db="EMBL/GenBank/DDBJ databases">
        <authorList>
            <person name="Ashton P.M."/>
            <person name="Dallman T."/>
            <person name="Nair S."/>
            <person name="De Pinna E."/>
            <person name="Peters T."/>
            <person name="Grant K."/>
        </authorList>
    </citation>
    <scope>NUCLEOTIDE SEQUENCE</scope>
    <source>
        <strain evidence="1">241886</strain>
    </source>
</reference>
<sequence>IKNHLAYRLGQIAVTNSKTIGGYFRLPFNLIKEYKQYNQEQKNYQMIIKLNPTLALPKLQDYNDYQEAVKIKKYFSYRLGEAIIQAN</sequence>
<name>A0A5Z0FNB3_CAMJU</name>
<dbReference type="EMBL" id="AAKDML010000032">
    <property type="protein sequence ID" value="ECQ9110622.1"/>
    <property type="molecule type" value="Genomic_DNA"/>
</dbReference>
<feature type="non-terminal residue" evidence="1">
    <location>
        <position position="87"/>
    </location>
</feature>
<dbReference type="GO" id="GO:0016740">
    <property type="term" value="F:transferase activity"/>
    <property type="evidence" value="ECO:0007669"/>
    <property type="project" value="UniProtKB-KW"/>
</dbReference>
<keyword evidence="1" id="KW-0808">Transferase</keyword>
<protein>
    <submittedName>
        <fullName evidence="1">Sugar transferase</fullName>
    </submittedName>
</protein>
<proteinExistence type="predicted"/>
<dbReference type="AlphaFoldDB" id="A0A5Z0FNB3"/>
<feature type="non-terminal residue" evidence="1">
    <location>
        <position position="1"/>
    </location>
</feature>
<comment type="caution">
    <text evidence="1">The sequence shown here is derived from an EMBL/GenBank/DDBJ whole genome shotgun (WGS) entry which is preliminary data.</text>
</comment>
<evidence type="ECO:0000313" key="1">
    <source>
        <dbReference type="EMBL" id="ECQ9110622.1"/>
    </source>
</evidence>
<accession>A0A5Z0FNB3</accession>